<feature type="transmembrane region" description="Helical" evidence="1">
    <location>
        <begin position="42"/>
        <end position="70"/>
    </location>
</feature>
<reference evidence="2" key="1">
    <citation type="submission" date="2020-05" db="EMBL/GenBank/DDBJ databases">
        <authorList>
            <person name="Chiriac C."/>
            <person name="Salcher M."/>
            <person name="Ghai R."/>
            <person name="Kavagutti S V."/>
        </authorList>
    </citation>
    <scope>NUCLEOTIDE SEQUENCE</scope>
</reference>
<keyword evidence="1" id="KW-0472">Membrane</keyword>
<accession>A0A6J7K9V8</accession>
<dbReference type="PROSITE" id="PS51318">
    <property type="entry name" value="TAT"/>
    <property type="match status" value="1"/>
</dbReference>
<keyword evidence="1" id="KW-1133">Transmembrane helix</keyword>
<sequence length="88" mass="8618">MRDARRPPGVGLSEVGQRGVPSGAVLDEVRQRVGRRLLVGRVALAAHAMAAAGSLASAAAFALAAVSAALMPAAEGGSAPGAARPSFS</sequence>
<evidence type="ECO:0000256" key="1">
    <source>
        <dbReference type="SAM" id="Phobius"/>
    </source>
</evidence>
<proteinExistence type="predicted"/>
<protein>
    <submittedName>
        <fullName evidence="2">Unannotated protein</fullName>
    </submittedName>
</protein>
<organism evidence="2">
    <name type="scientific">freshwater metagenome</name>
    <dbReference type="NCBI Taxonomy" id="449393"/>
    <lineage>
        <taxon>unclassified sequences</taxon>
        <taxon>metagenomes</taxon>
        <taxon>ecological metagenomes</taxon>
    </lineage>
</organism>
<dbReference type="EMBL" id="CAFBMK010000343">
    <property type="protein sequence ID" value="CAB4951102.1"/>
    <property type="molecule type" value="Genomic_DNA"/>
</dbReference>
<keyword evidence="1" id="KW-0812">Transmembrane</keyword>
<dbReference type="InterPro" id="IPR006311">
    <property type="entry name" value="TAT_signal"/>
</dbReference>
<evidence type="ECO:0000313" key="2">
    <source>
        <dbReference type="EMBL" id="CAB4951102.1"/>
    </source>
</evidence>
<name>A0A6J7K9V8_9ZZZZ</name>
<dbReference type="AlphaFoldDB" id="A0A6J7K9V8"/>
<gene>
    <name evidence="2" type="ORF">UFOPK3564_03487</name>
</gene>